<reference evidence="4 5" key="1">
    <citation type="submission" date="2018-06" db="EMBL/GenBank/DDBJ databases">
        <authorList>
            <consortium name="Pathogen Informatics"/>
            <person name="Doyle S."/>
        </authorList>
    </citation>
    <scope>NUCLEOTIDE SEQUENCE [LARGE SCALE GENOMIC DNA]</scope>
    <source>
        <strain evidence="4 5">NCTC13149</strain>
    </source>
</reference>
<feature type="chain" id="PRO_5016780078" description="Copper amine oxidase N-terminal domain" evidence="3">
    <location>
        <begin position="24"/>
        <end position="495"/>
    </location>
</feature>
<evidence type="ECO:0000313" key="4">
    <source>
        <dbReference type="EMBL" id="SUB57769.1"/>
    </source>
</evidence>
<feature type="signal peptide" evidence="3">
    <location>
        <begin position="1"/>
        <end position="23"/>
    </location>
</feature>
<keyword evidence="2" id="KW-0472">Membrane</keyword>
<dbReference type="OrthoDB" id="1864213at2"/>
<feature type="transmembrane region" description="Helical" evidence="2">
    <location>
        <begin position="463"/>
        <end position="485"/>
    </location>
</feature>
<sequence>MKKLLKILFVFILTFSISCSVFGQENGVQVEKLVKNVFLEGKEVILPLYIINGNTYFKIDGALKQVGIDISFNEKTNKIEFLGHKFSAAGEKSDDKNSDNSNEENYRQPEEGEYVNCGCSCKHHSMEEYNSCPCCKGKTPLYHKEESKSESPKEEKNIETKEDEFVNCGCSCKHRSMEEYNSCPCCKGKKAQTHKEEVKKDCPSCCHKSMGESDVCPYCQAKEAKAYKNSNSCKKVNKESSKEINLKNGEYINCGCSCKHHSMEEYNSCPCCKGKTPQIHKEEKEKNPKNKKTYNCGCSCKHESMEEYNSCPCCKGKTPQVSCDKSAKKEFKKAKNNNSSNASKSDMDKLEPDGGMDCCCSCKCHSGQESNQCQCCKDKDLHESKNGKDTQEANNEENVEVKSSDKLTDKDLKLKDGEYIDCGCGCKHHSMKEFNECPCCCGKDVHIHRLSKSEQIFDKILDFSQYAAIVLVLLSLIWFIYKVIYDSLKKNKSKK</sequence>
<protein>
    <recommendedName>
        <fullName evidence="6">Copper amine oxidase N-terminal domain</fullName>
    </recommendedName>
</protein>
<dbReference type="AlphaFoldDB" id="A0A379C6M5"/>
<dbReference type="RefSeq" id="WP_019035314.1">
    <property type="nucleotide sequence ID" value="NZ_UGSZ01000001.1"/>
</dbReference>
<dbReference type="EMBL" id="UGSZ01000001">
    <property type="protein sequence ID" value="SUB57769.1"/>
    <property type="molecule type" value="Genomic_DNA"/>
</dbReference>
<accession>A0A379C6M5</accession>
<dbReference type="STRING" id="1122949.GCA_000378725_01708"/>
<evidence type="ECO:0000313" key="5">
    <source>
        <dbReference type="Proteomes" id="UP000255517"/>
    </source>
</evidence>
<evidence type="ECO:0000256" key="3">
    <source>
        <dbReference type="SAM" id="SignalP"/>
    </source>
</evidence>
<gene>
    <name evidence="4" type="ORF">NCTC13149_01626</name>
</gene>
<name>A0A379C6M5_9FIRM</name>
<evidence type="ECO:0000256" key="1">
    <source>
        <dbReference type="SAM" id="MobiDB-lite"/>
    </source>
</evidence>
<dbReference type="Proteomes" id="UP000255517">
    <property type="component" value="Unassembled WGS sequence"/>
</dbReference>
<evidence type="ECO:0000256" key="2">
    <source>
        <dbReference type="SAM" id="Phobius"/>
    </source>
</evidence>
<dbReference type="PROSITE" id="PS51257">
    <property type="entry name" value="PROKAR_LIPOPROTEIN"/>
    <property type="match status" value="1"/>
</dbReference>
<keyword evidence="2" id="KW-1133">Transmembrane helix</keyword>
<organism evidence="4 5">
    <name type="scientific">Peptoniphilus lacrimalis</name>
    <dbReference type="NCBI Taxonomy" id="33031"/>
    <lineage>
        <taxon>Bacteria</taxon>
        <taxon>Bacillati</taxon>
        <taxon>Bacillota</taxon>
        <taxon>Tissierellia</taxon>
        <taxon>Tissierellales</taxon>
        <taxon>Peptoniphilaceae</taxon>
        <taxon>Peptoniphilus</taxon>
    </lineage>
</organism>
<proteinExistence type="predicted"/>
<keyword evidence="2" id="KW-0812">Transmembrane</keyword>
<keyword evidence="3" id="KW-0732">Signal</keyword>
<feature type="region of interest" description="Disordered" evidence="1">
    <location>
        <begin position="384"/>
        <end position="404"/>
    </location>
</feature>
<evidence type="ECO:0008006" key="6">
    <source>
        <dbReference type="Google" id="ProtNLM"/>
    </source>
</evidence>